<comment type="caution">
    <text evidence="1">The sequence shown here is derived from an EMBL/GenBank/DDBJ whole genome shotgun (WGS) entry which is preliminary data.</text>
</comment>
<dbReference type="Proteomes" id="UP001645039">
    <property type="component" value="Unassembled WGS sequence"/>
</dbReference>
<name>A0ABR9F0M1_9GAMM</name>
<dbReference type="RefSeq" id="WP_176483342.1">
    <property type="nucleotide sequence ID" value="NZ_CP189763.1"/>
</dbReference>
<organism evidence="1 2">
    <name type="scientific">Halomonas casei</name>
    <dbReference type="NCBI Taxonomy" id="2742613"/>
    <lineage>
        <taxon>Bacteria</taxon>
        <taxon>Pseudomonadati</taxon>
        <taxon>Pseudomonadota</taxon>
        <taxon>Gammaproteobacteria</taxon>
        <taxon>Oceanospirillales</taxon>
        <taxon>Halomonadaceae</taxon>
        <taxon>Halomonas</taxon>
    </lineage>
</organism>
<dbReference type="EMBL" id="RRZD01000006">
    <property type="protein sequence ID" value="MBE0399998.1"/>
    <property type="molecule type" value="Genomic_DNA"/>
</dbReference>
<protein>
    <submittedName>
        <fullName evidence="1">Uncharacterized protein</fullName>
    </submittedName>
</protein>
<evidence type="ECO:0000313" key="1">
    <source>
        <dbReference type="EMBL" id="MBE0399998.1"/>
    </source>
</evidence>
<proteinExistence type="predicted"/>
<keyword evidence="2" id="KW-1185">Reference proteome</keyword>
<gene>
    <name evidence="1" type="ORF">EI168_07725</name>
</gene>
<accession>A0ABR9F0M1</accession>
<evidence type="ECO:0000313" key="2">
    <source>
        <dbReference type="Proteomes" id="UP001645039"/>
    </source>
</evidence>
<sequence>MLADAGSIPAASTRHPYKSSTYGCFFCFPIQNTNQSKTLLFTLLGGGWLALAYPKSKPIYPPCWRFFNSLHGTLVQIRVWELNRETKVTASAAYSQHISRLLAPVRQTKTAPSRAL</sequence>
<reference evidence="1 2" key="1">
    <citation type="submission" date="2020-07" db="EMBL/GenBank/DDBJ databases">
        <title>Halophilic bacteria isolated from french cheeses.</title>
        <authorList>
            <person name="Kothe C.I."/>
            <person name="Farah-Kraiem B."/>
            <person name="Renault P."/>
            <person name="Dridi B."/>
        </authorList>
    </citation>
    <scope>NUCLEOTIDE SEQUENCE [LARGE SCALE GENOMIC DNA]</scope>
    <source>
        <strain evidence="1 2">FME1</strain>
    </source>
</reference>